<sequence length="52" mass="5830">MEVSGNVDGSRFLKAINRSIVYIRRGAEIYSARWEQKSHCIDSQQSLAEASA</sequence>
<reference evidence="1 2" key="1">
    <citation type="submission" date="2018-11" db="EMBL/GenBank/DDBJ databases">
        <authorList>
            <consortium name="Pathogen Informatics"/>
        </authorList>
    </citation>
    <scope>NUCLEOTIDE SEQUENCE [LARGE SCALE GENOMIC DNA]</scope>
    <source>
        <strain evidence="1 2">MHpl1</strain>
    </source>
</reference>
<accession>A0A3P7THC6</accession>
<organism evidence="1 2">
    <name type="scientific">Haemonchus placei</name>
    <name type="common">Barber's pole worm</name>
    <dbReference type="NCBI Taxonomy" id="6290"/>
    <lineage>
        <taxon>Eukaryota</taxon>
        <taxon>Metazoa</taxon>
        <taxon>Ecdysozoa</taxon>
        <taxon>Nematoda</taxon>
        <taxon>Chromadorea</taxon>
        <taxon>Rhabditida</taxon>
        <taxon>Rhabditina</taxon>
        <taxon>Rhabditomorpha</taxon>
        <taxon>Strongyloidea</taxon>
        <taxon>Trichostrongylidae</taxon>
        <taxon>Haemonchus</taxon>
    </lineage>
</organism>
<keyword evidence="2" id="KW-1185">Reference proteome</keyword>
<name>A0A3P7THC6_HAEPC</name>
<dbReference type="Proteomes" id="UP000268014">
    <property type="component" value="Unassembled WGS sequence"/>
</dbReference>
<dbReference type="AlphaFoldDB" id="A0A3P7THC6"/>
<proteinExistence type="predicted"/>
<evidence type="ECO:0000313" key="1">
    <source>
        <dbReference type="EMBL" id="VDO21410.1"/>
    </source>
</evidence>
<gene>
    <name evidence="1" type="ORF">HPLM_LOCUS3657</name>
</gene>
<protein>
    <submittedName>
        <fullName evidence="1">Uncharacterized protein</fullName>
    </submittedName>
</protein>
<evidence type="ECO:0000313" key="2">
    <source>
        <dbReference type="Proteomes" id="UP000268014"/>
    </source>
</evidence>
<dbReference type="EMBL" id="UZAF01016138">
    <property type="protein sequence ID" value="VDO21410.1"/>
    <property type="molecule type" value="Genomic_DNA"/>
</dbReference>